<keyword evidence="2" id="KW-0472">Membrane</keyword>
<dbReference type="RefSeq" id="XP_040727692.1">
    <property type="nucleotide sequence ID" value="XM_040870338.1"/>
</dbReference>
<evidence type="ECO:0000256" key="1">
    <source>
        <dbReference type="SAM" id="MobiDB-lite"/>
    </source>
</evidence>
<dbReference type="STRING" id="56484.A0A1Y2FUG8"/>
<feature type="compositionally biased region" description="Low complexity" evidence="1">
    <location>
        <begin position="273"/>
        <end position="303"/>
    </location>
</feature>
<name>A0A1Y2FUG8_PROLT</name>
<dbReference type="GeneID" id="63786937"/>
<proteinExistence type="predicted"/>
<dbReference type="EMBL" id="MCFI01000002">
    <property type="protein sequence ID" value="ORY86836.1"/>
    <property type="molecule type" value="Genomic_DNA"/>
</dbReference>
<feature type="compositionally biased region" description="Polar residues" evidence="1">
    <location>
        <begin position="335"/>
        <end position="347"/>
    </location>
</feature>
<keyword evidence="5" id="KW-1185">Reference proteome</keyword>
<evidence type="ECO:0000256" key="3">
    <source>
        <dbReference type="SAM" id="SignalP"/>
    </source>
</evidence>
<keyword evidence="3" id="KW-0732">Signal</keyword>
<keyword evidence="2" id="KW-1133">Transmembrane helix</keyword>
<dbReference type="AlphaFoldDB" id="A0A1Y2FUG8"/>
<protein>
    <submittedName>
        <fullName evidence="4">Uncharacterized protein</fullName>
    </submittedName>
</protein>
<evidence type="ECO:0000313" key="4">
    <source>
        <dbReference type="EMBL" id="ORY86836.1"/>
    </source>
</evidence>
<evidence type="ECO:0000256" key="2">
    <source>
        <dbReference type="SAM" id="Phobius"/>
    </source>
</evidence>
<dbReference type="OrthoDB" id="2596908at2759"/>
<feature type="compositionally biased region" description="Low complexity" evidence="1">
    <location>
        <begin position="203"/>
        <end position="236"/>
    </location>
</feature>
<comment type="caution">
    <text evidence="4">The sequence shown here is derived from an EMBL/GenBank/DDBJ whole genome shotgun (WGS) entry which is preliminary data.</text>
</comment>
<sequence length="518" mass="52398">MGRRPASTSALVTFLILICPLISAQQVAPIASPALFAANAANAAKQGSSSLVSSSNTAAFAQSMSTAATNQPLTVLFTSQLANALSEGWNNNVSQQCTTAASALLASIASGAIAADTAPVPGNVVACYNIASWEPITGLFAGDLRLYSQMPAQSFGNISMRVSFGKLATLRSFTDSKSGSTSAPLQKRQLNQIVSAFSSLAGGNSVSPSNAVPNTSSSASSSSNTSNKGTTAKSNSASDQSASKGGAGVAPVPPKQSNSATTAKTPPPPSQPVPAAKPAAGSNAAPVAPAARPATAAGVAQPASGLKPIQAEDRSGGARAPVPAAVLPNEKGNRPVTQNTPVGSAPNSPVAVAPQRLLDQAPVAQQQASDPATAPQEVERFQFLAQASLPVASADASGEGLMRALIPNIVLLVSQKDAVQAEPIMIDLVGRTAGFVAGLPMPRGPFVPLSGFMSTYRGLGGRGGSLPGRTLLGLDGSVTLGSIGLALTWSTLFAAAWIFGVMNRFNQRQSYRKLKLQF</sequence>
<feature type="signal peptide" evidence="3">
    <location>
        <begin position="1"/>
        <end position="24"/>
    </location>
</feature>
<feature type="transmembrane region" description="Helical" evidence="2">
    <location>
        <begin position="480"/>
        <end position="502"/>
    </location>
</feature>
<accession>A0A1Y2FUG8</accession>
<feature type="chain" id="PRO_5012508393" evidence="3">
    <location>
        <begin position="25"/>
        <end position="518"/>
    </location>
</feature>
<organism evidence="4 5">
    <name type="scientific">Protomyces lactucae-debilis</name>
    <dbReference type="NCBI Taxonomy" id="2754530"/>
    <lineage>
        <taxon>Eukaryota</taxon>
        <taxon>Fungi</taxon>
        <taxon>Dikarya</taxon>
        <taxon>Ascomycota</taxon>
        <taxon>Taphrinomycotina</taxon>
        <taxon>Taphrinomycetes</taxon>
        <taxon>Taphrinales</taxon>
        <taxon>Protomycetaceae</taxon>
        <taxon>Protomyces</taxon>
    </lineage>
</organism>
<dbReference type="Proteomes" id="UP000193685">
    <property type="component" value="Unassembled WGS sequence"/>
</dbReference>
<reference evidence="4 5" key="1">
    <citation type="submission" date="2016-07" db="EMBL/GenBank/DDBJ databases">
        <title>Pervasive Adenine N6-methylation of Active Genes in Fungi.</title>
        <authorList>
            <consortium name="DOE Joint Genome Institute"/>
            <person name="Mondo S.J."/>
            <person name="Dannebaum R.O."/>
            <person name="Kuo R.C."/>
            <person name="Labutti K."/>
            <person name="Haridas S."/>
            <person name="Kuo A."/>
            <person name="Salamov A."/>
            <person name="Ahrendt S.R."/>
            <person name="Lipzen A."/>
            <person name="Sullivan W."/>
            <person name="Andreopoulos W.B."/>
            <person name="Clum A."/>
            <person name="Lindquist E."/>
            <person name="Daum C."/>
            <person name="Ramamoorthy G.K."/>
            <person name="Gryganskyi A."/>
            <person name="Culley D."/>
            <person name="Magnuson J.K."/>
            <person name="James T.Y."/>
            <person name="O'Malley M.A."/>
            <person name="Stajich J.E."/>
            <person name="Spatafora J.W."/>
            <person name="Visel A."/>
            <person name="Grigoriev I.V."/>
        </authorList>
    </citation>
    <scope>NUCLEOTIDE SEQUENCE [LARGE SCALE GENOMIC DNA]</scope>
    <source>
        <strain evidence="4 5">12-1054</strain>
    </source>
</reference>
<evidence type="ECO:0000313" key="5">
    <source>
        <dbReference type="Proteomes" id="UP000193685"/>
    </source>
</evidence>
<keyword evidence="2" id="KW-0812">Transmembrane</keyword>
<gene>
    <name evidence="4" type="ORF">BCR37DRAFT_385305</name>
</gene>
<feature type="region of interest" description="Disordered" evidence="1">
    <location>
        <begin position="203"/>
        <end position="350"/>
    </location>
</feature>